<sequence>MKKPIVWTIAGVDSSGLAGVHADMETFSRLNVRACSVITAVTAQNAHSITAVEAISRDQVAAQCRALELNLKPDAIKIGMLCSTPICEEIAYFLKGYEGFVVLDPIITSSSGTNLFFPDLQQHKENLIQLFPYVTIITPNRIEAEIILNRSISSYQDIINAASDLLSLGAKQVLLKGGHVKDNSFSQDYWTDGKESFWIANRRFPETNYRGTGCVLSSALTACLALGYSIKDAIVIAKMYVNRGIRQSIELDKDASQLYHDGWPEDEADLPYLSPTPFIKPVPSFKKCSMGFYPIVDSSHWLEMLLPLGIKCIQLRIKEASQERLEEEIKRSVHLANQYNAALFINDHWELAIHYGAAGVHLGQEDLEKADVDRINRAGLFLGISTHCYYEVARAHALNPSYVACGPIYETTSKIMPFQAQGIARLERWRKTLRYPLVAIGGITLKNLSDVLKTKIDGVSVISAITKASVPLVAAKQFLTQMNESHNEQIKFGNE</sequence>
<feature type="domain" description="Thiamine phosphate synthase/TenI" evidence="14">
    <location>
        <begin position="298"/>
        <end position="465"/>
    </location>
</feature>
<keyword evidence="4" id="KW-0547">Nucleotide-binding</keyword>
<evidence type="ECO:0000256" key="12">
    <source>
        <dbReference type="ARBA" id="ARBA00047883"/>
    </source>
</evidence>
<dbReference type="Gene3D" id="3.40.1190.20">
    <property type="match status" value="1"/>
</dbReference>
<gene>
    <name evidence="13 16" type="primary">thiE</name>
    <name evidence="16" type="ORF">NCTC12000_01698</name>
</gene>
<dbReference type="AlphaFoldDB" id="A0A378K7V9"/>
<feature type="binding site" evidence="13">
    <location>
        <position position="385"/>
    </location>
    <ligand>
        <name>4-amino-2-methyl-5-(diphosphooxymethyl)pyrimidine</name>
        <dbReference type="ChEBI" id="CHEBI:57841"/>
    </ligand>
</feature>
<dbReference type="NCBIfam" id="TIGR00693">
    <property type="entry name" value="thiE"/>
    <property type="match status" value="1"/>
</dbReference>
<dbReference type="GO" id="GO:0005829">
    <property type="term" value="C:cytosol"/>
    <property type="evidence" value="ECO:0007669"/>
    <property type="project" value="TreeGrafter"/>
</dbReference>
<keyword evidence="9" id="KW-0511">Multifunctional enzyme</keyword>
<dbReference type="PANTHER" id="PTHR20858">
    <property type="entry name" value="PHOSPHOMETHYLPYRIMIDINE KINASE"/>
    <property type="match status" value="1"/>
</dbReference>
<dbReference type="CDD" id="cd00564">
    <property type="entry name" value="TMP_TenI"/>
    <property type="match status" value="1"/>
</dbReference>
<feature type="binding site" evidence="13">
    <location>
        <begin position="314"/>
        <end position="318"/>
    </location>
    <ligand>
        <name>4-amino-2-methyl-5-(diphosphooxymethyl)pyrimidine</name>
        <dbReference type="ChEBI" id="CHEBI:57841"/>
    </ligand>
</feature>
<dbReference type="InterPro" id="IPR034291">
    <property type="entry name" value="TMP_synthase"/>
</dbReference>
<evidence type="ECO:0000259" key="14">
    <source>
        <dbReference type="Pfam" id="PF02581"/>
    </source>
</evidence>
<dbReference type="Pfam" id="PF08543">
    <property type="entry name" value="Phos_pyr_kin"/>
    <property type="match status" value="1"/>
</dbReference>
<dbReference type="GO" id="GO:0000287">
    <property type="term" value="F:magnesium ion binding"/>
    <property type="evidence" value="ECO:0007669"/>
    <property type="project" value="UniProtKB-UniRule"/>
</dbReference>
<comment type="pathway">
    <text evidence="1 13">Cofactor biosynthesis; thiamine diphosphate biosynthesis; thiamine phosphate from 4-amino-2-methyl-5-diphosphomethylpyrimidine and 4-methyl-5-(2-phosphoethyl)-thiazole: step 1/1.</text>
</comment>
<evidence type="ECO:0000256" key="11">
    <source>
        <dbReference type="ARBA" id="ARBA00047851"/>
    </source>
</evidence>
<feature type="binding site" evidence="13">
    <location>
        <position position="442"/>
    </location>
    <ligand>
        <name>2-[(2R,5Z)-2-carboxy-4-methylthiazol-5(2H)-ylidene]ethyl phosphate</name>
        <dbReference type="ChEBI" id="CHEBI:62899"/>
    </ligand>
</feature>
<evidence type="ECO:0000256" key="8">
    <source>
        <dbReference type="ARBA" id="ARBA00022977"/>
    </source>
</evidence>
<dbReference type="InterPro" id="IPR004399">
    <property type="entry name" value="HMP/HMP-P_kinase_dom"/>
</dbReference>
<feature type="binding site" evidence="13">
    <location>
        <begin position="411"/>
        <end position="413"/>
    </location>
    <ligand>
        <name>2-[(2R,5Z)-2-carboxy-4-methylthiazol-5(2H)-ylidene]ethyl phosphate</name>
        <dbReference type="ChEBI" id="CHEBI:62899"/>
    </ligand>
</feature>
<comment type="function">
    <text evidence="13">Condenses 4-methyl-5-(beta-hydroxyethyl)thiazole monophosphate (THZ-P) and 2-methyl-4-amino-5-hydroxymethyl pyrimidine pyrophosphate (HMP-PP) to form thiamine monophosphate (TMP).</text>
</comment>
<evidence type="ECO:0000256" key="6">
    <source>
        <dbReference type="ARBA" id="ARBA00022840"/>
    </source>
</evidence>
<comment type="catalytic activity">
    <reaction evidence="10 13">
        <text>4-methyl-5-(2-phosphooxyethyl)-thiazole + 4-amino-2-methyl-5-(diphosphooxymethyl)pyrimidine + H(+) = thiamine phosphate + diphosphate</text>
        <dbReference type="Rhea" id="RHEA:22328"/>
        <dbReference type="ChEBI" id="CHEBI:15378"/>
        <dbReference type="ChEBI" id="CHEBI:33019"/>
        <dbReference type="ChEBI" id="CHEBI:37575"/>
        <dbReference type="ChEBI" id="CHEBI:57841"/>
        <dbReference type="ChEBI" id="CHEBI:58296"/>
        <dbReference type="EC" id="2.5.1.3"/>
    </reaction>
</comment>
<dbReference type="PANTHER" id="PTHR20858:SF17">
    <property type="entry name" value="HYDROXYMETHYLPYRIMIDINE_PHOSPHOMETHYLPYRIMIDINE KINASE THI20-RELATED"/>
    <property type="match status" value="1"/>
</dbReference>
<dbReference type="InterPro" id="IPR022998">
    <property type="entry name" value="ThiamineP_synth_TenI"/>
</dbReference>
<dbReference type="EMBL" id="UGOL01000001">
    <property type="protein sequence ID" value="STX79705.1"/>
    <property type="molecule type" value="Genomic_DNA"/>
</dbReference>
<dbReference type="SUPFAM" id="SSF51391">
    <property type="entry name" value="Thiamin phosphate synthase"/>
    <property type="match status" value="1"/>
</dbReference>
<dbReference type="UniPathway" id="UPA00060">
    <property type="reaction ID" value="UER00138"/>
</dbReference>
<dbReference type="GO" id="GO:0008902">
    <property type="term" value="F:hydroxymethylpyrimidine kinase activity"/>
    <property type="evidence" value="ECO:0007669"/>
    <property type="project" value="TreeGrafter"/>
</dbReference>
<evidence type="ECO:0000256" key="4">
    <source>
        <dbReference type="ARBA" id="ARBA00022741"/>
    </source>
</evidence>
<dbReference type="NCBIfam" id="TIGR00097">
    <property type="entry name" value="HMP-P_kinase"/>
    <property type="match status" value="1"/>
</dbReference>
<comment type="cofactor">
    <cofactor evidence="13">
        <name>Mg(2+)</name>
        <dbReference type="ChEBI" id="CHEBI:18420"/>
    </cofactor>
    <text evidence="13">Binds 1 Mg(2+) ion per subunit.</text>
</comment>
<evidence type="ECO:0000256" key="2">
    <source>
        <dbReference type="ARBA" id="ARBA00022679"/>
    </source>
</evidence>
<evidence type="ECO:0000259" key="15">
    <source>
        <dbReference type="Pfam" id="PF08543"/>
    </source>
</evidence>
<evidence type="ECO:0000256" key="5">
    <source>
        <dbReference type="ARBA" id="ARBA00022777"/>
    </source>
</evidence>
<evidence type="ECO:0000256" key="9">
    <source>
        <dbReference type="ARBA" id="ARBA00023268"/>
    </source>
</evidence>
<keyword evidence="8 13" id="KW-0784">Thiamine biosynthesis</keyword>
<evidence type="ECO:0000313" key="16">
    <source>
        <dbReference type="EMBL" id="STX79705.1"/>
    </source>
</evidence>
<dbReference type="GO" id="GO:0008972">
    <property type="term" value="F:phosphomethylpyrimidine kinase activity"/>
    <property type="evidence" value="ECO:0007669"/>
    <property type="project" value="InterPro"/>
</dbReference>
<feature type="binding site" evidence="13">
    <location>
        <position position="347"/>
    </location>
    <ligand>
        <name>Mg(2+)</name>
        <dbReference type="ChEBI" id="CHEBI:18420"/>
    </ligand>
</feature>
<keyword evidence="7 13" id="KW-0460">Magnesium</keyword>
<evidence type="ECO:0000313" key="17">
    <source>
        <dbReference type="Proteomes" id="UP000254631"/>
    </source>
</evidence>
<comment type="catalytic activity">
    <reaction evidence="11 13">
        <text>2-(2-carboxy-4-methylthiazol-5-yl)ethyl phosphate + 4-amino-2-methyl-5-(diphosphooxymethyl)pyrimidine + 2 H(+) = thiamine phosphate + CO2 + diphosphate</text>
        <dbReference type="Rhea" id="RHEA:47848"/>
        <dbReference type="ChEBI" id="CHEBI:15378"/>
        <dbReference type="ChEBI" id="CHEBI:16526"/>
        <dbReference type="ChEBI" id="CHEBI:33019"/>
        <dbReference type="ChEBI" id="CHEBI:37575"/>
        <dbReference type="ChEBI" id="CHEBI:57841"/>
        <dbReference type="ChEBI" id="CHEBI:62890"/>
        <dbReference type="EC" id="2.5.1.3"/>
    </reaction>
</comment>
<evidence type="ECO:0000256" key="13">
    <source>
        <dbReference type="HAMAP-Rule" id="MF_00097"/>
    </source>
</evidence>
<keyword evidence="5 16" id="KW-0418">Kinase</keyword>
<comment type="similarity">
    <text evidence="13">Belongs to the thiamine-phosphate synthase family.</text>
</comment>
<dbReference type="Pfam" id="PF02581">
    <property type="entry name" value="TMP-TENI"/>
    <property type="match status" value="1"/>
</dbReference>
<dbReference type="EC" id="2.5.1.3" evidence="13"/>
<evidence type="ECO:0000256" key="3">
    <source>
        <dbReference type="ARBA" id="ARBA00022723"/>
    </source>
</evidence>
<dbReference type="Proteomes" id="UP000254631">
    <property type="component" value="Unassembled WGS sequence"/>
</dbReference>
<feature type="binding site" evidence="13">
    <location>
        <begin position="462"/>
        <end position="463"/>
    </location>
    <ligand>
        <name>2-[(2R,5Z)-2-carboxy-4-methylthiazol-5(2H)-ylidene]ethyl phosphate</name>
        <dbReference type="ChEBI" id="CHEBI:62899"/>
    </ligand>
</feature>
<dbReference type="GO" id="GO:0005524">
    <property type="term" value="F:ATP binding"/>
    <property type="evidence" value="ECO:0007669"/>
    <property type="project" value="UniProtKB-KW"/>
</dbReference>
<protein>
    <recommendedName>
        <fullName evidence="13">Thiamine-phosphate synthase</fullName>
        <shortName evidence="13">TP synthase</shortName>
        <shortName evidence="13">TPS</shortName>
        <ecNumber evidence="13">2.5.1.3</ecNumber>
    </recommendedName>
    <alternativeName>
        <fullName evidence="13">Thiamine-phosphate pyrophosphorylase</fullName>
        <shortName evidence="13">TMP pyrophosphorylase</shortName>
        <shortName evidence="13">TMP-PPase</shortName>
    </alternativeName>
</protein>
<dbReference type="RefSeq" id="WP_027220085.1">
    <property type="nucleotide sequence ID" value="NZ_BAZA01000061.1"/>
</dbReference>
<keyword evidence="6" id="KW-0067">ATP-binding</keyword>
<comment type="catalytic activity">
    <reaction evidence="12 13">
        <text>2-[(2R,5Z)-2-carboxy-4-methylthiazol-5(2H)-ylidene]ethyl phosphate + 4-amino-2-methyl-5-(diphosphooxymethyl)pyrimidine + 2 H(+) = thiamine phosphate + CO2 + diphosphate</text>
        <dbReference type="Rhea" id="RHEA:47844"/>
        <dbReference type="ChEBI" id="CHEBI:15378"/>
        <dbReference type="ChEBI" id="CHEBI:16526"/>
        <dbReference type="ChEBI" id="CHEBI:33019"/>
        <dbReference type="ChEBI" id="CHEBI:37575"/>
        <dbReference type="ChEBI" id="CHEBI:57841"/>
        <dbReference type="ChEBI" id="CHEBI:62899"/>
        <dbReference type="EC" id="2.5.1.3"/>
    </reaction>
</comment>
<feature type="binding site" evidence="13">
    <location>
        <position position="346"/>
    </location>
    <ligand>
        <name>4-amino-2-methyl-5-(diphosphooxymethyl)pyrimidine</name>
        <dbReference type="ChEBI" id="CHEBI:57841"/>
    </ligand>
</feature>
<keyword evidence="2 13" id="KW-0808">Transferase</keyword>
<dbReference type="CDD" id="cd01169">
    <property type="entry name" value="HMPP_kinase"/>
    <property type="match status" value="1"/>
</dbReference>
<dbReference type="InterPro" id="IPR013749">
    <property type="entry name" value="PM/HMP-P_kinase-1"/>
</dbReference>
<feature type="domain" description="Pyridoxamine kinase/Phosphomethylpyrimidine kinase" evidence="15">
    <location>
        <begin position="13"/>
        <end position="254"/>
    </location>
</feature>
<keyword evidence="3 13" id="KW-0479">Metal-binding</keyword>
<feature type="binding site" evidence="13">
    <location>
        <position position="414"/>
    </location>
    <ligand>
        <name>4-amino-2-methyl-5-(diphosphooxymethyl)pyrimidine</name>
        <dbReference type="ChEBI" id="CHEBI:57841"/>
    </ligand>
</feature>
<dbReference type="HAMAP" id="MF_00097">
    <property type="entry name" value="TMP_synthase"/>
    <property type="match status" value="1"/>
</dbReference>
<evidence type="ECO:0000256" key="10">
    <source>
        <dbReference type="ARBA" id="ARBA00047334"/>
    </source>
</evidence>
<reference evidence="16 17" key="1">
    <citation type="submission" date="2018-06" db="EMBL/GenBank/DDBJ databases">
        <authorList>
            <consortium name="Pathogen Informatics"/>
            <person name="Doyle S."/>
        </authorList>
    </citation>
    <scope>NUCLEOTIDE SEQUENCE [LARGE SCALE GENOMIC DNA]</scope>
    <source>
        <strain evidence="16 17">NCTC12000</strain>
    </source>
</reference>
<dbReference type="Gene3D" id="3.20.20.70">
    <property type="entry name" value="Aldolase class I"/>
    <property type="match status" value="1"/>
</dbReference>
<name>A0A378K7V9_LEGPN</name>
<feature type="binding site" evidence="13">
    <location>
        <position position="366"/>
    </location>
    <ligand>
        <name>Mg(2+)</name>
        <dbReference type="ChEBI" id="CHEBI:18420"/>
    </ligand>
</feature>
<dbReference type="GO" id="GO:0009229">
    <property type="term" value="P:thiamine diphosphate biosynthetic process"/>
    <property type="evidence" value="ECO:0007669"/>
    <property type="project" value="UniProtKB-UniRule"/>
</dbReference>
<dbReference type="InterPro" id="IPR036206">
    <property type="entry name" value="ThiamineP_synth_sf"/>
</dbReference>
<dbReference type="SUPFAM" id="SSF53613">
    <property type="entry name" value="Ribokinase-like"/>
    <property type="match status" value="1"/>
</dbReference>
<dbReference type="GO" id="GO:0004789">
    <property type="term" value="F:thiamine-phosphate diphosphorylase activity"/>
    <property type="evidence" value="ECO:0007669"/>
    <property type="project" value="UniProtKB-UniRule"/>
</dbReference>
<organism evidence="16 17">
    <name type="scientific">Legionella pneumophila</name>
    <dbReference type="NCBI Taxonomy" id="446"/>
    <lineage>
        <taxon>Bacteria</taxon>
        <taxon>Pseudomonadati</taxon>
        <taxon>Pseudomonadota</taxon>
        <taxon>Gammaproteobacteria</taxon>
        <taxon>Legionellales</taxon>
        <taxon>Legionellaceae</taxon>
        <taxon>Legionella</taxon>
    </lineage>
</organism>
<accession>A0A378K7V9</accession>
<evidence type="ECO:0000256" key="1">
    <source>
        <dbReference type="ARBA" id="ARBA00005165"/>
    </source>
</evidence>
<evidence type="ECO:0000256" key="7">
    <source>
        <dbReference type="ARBA" id="ARBA00022842"/>
    </source>
</evidence>
<dbReference type="GO" id="GO:0009228">
    <property type="term" value="P:thiamine biosynthetic process"/>
    <property type="evidence" value="ECO:0007669"/>
    <property type="project" value="UniProtKB-KW"/>
</dbReference>
<dbReference type="FunFam" id="3.20.20.70:FF:000064">
    <property type="entry name" value="Thiamine-phosphate synthase"/>
    <property type="match status" value="1"/>
</dbReference>
<dbReference type="InterPro" id="IPR029056">
    <property type="entry name" value="Ribokinase-like"/>
</dbReference>
<proteinExistence type="inferred from homology"/>
<dbReference type="InterPro" id="IPR013785">
    <property type="entry name" value="Aldolase_TIM"/>
</dbReference>